<reference evidence="1" key="1">
    <citation type="submission" date="2018-02" db="EMBL/GenBank/DDBJ databases">
        <title>Rhizophora mucronata_Transcriptome.</title>
        <authorList>
            <person name="Meera S.P."/>
            <person name="Sreeshan A."/>
            <person name="Augustine A."/>
        </authorList>
    </citation>
    <scope>NUCLEOTIDE SEQUENCE</scope>
    <source>
        <tissue evidence="1">Leaf</tissue>
    </source>
</reference>
<proteinExistence type="predicted"/>
<sequence length="39" mass="4611">MCPYFSLSYGENDIFGRLIVQEMKVCFPEENKIIKLQLN</sequence>
<protein>
    <submittedName>
        <fullName evidence="1">Uncharacterized protein</fullName>
    </submittedName>
</protein>
<organism evidence="1">
    <name type="scientific">Rhizophora mucronata</name>
    <name type="common">Asiatic mangrove</name>
    <dbReference type="NCBI Taxonomy" id="61149"/>
    <lineage>
        <taxon>Eukaryota</taxon>
        <taxon>Viridiplantae</taxon>
        <taxon>Streptophyta</taxon>
        <taxon>Embryophyta</taxon>
        <taxon>Tracheophyta</taxon>
        <taxon>Spermatophyta</taxon>
        <taxon>Magnoliopsida</taxon>
        <taxon>eudicotyledons</taxon>
        <taxon>Gunneridae</taxon>
        <taxon>Pentapetalae</taxon>
        <taxon>rosids</taxon>
        <taxon>fabids</taxon>
        <taxon>Malpighiales</taxon>
        <taxon>Rhizophoraceae</taxon>
        <taxon>Rhizophora</taxon>
    </lineage>
</organism>
<dbReference type="EMBL" id="GGEC01069177">
    <property type="protein sequence ID" value="MBX49661.1"/>
    <property type="molecule type" value="Transcribed_RNA"/>
</dbReference>
<dbReference type="AlphaFoldDB" id="A0A2P2P4V5"/>
<name>A0A2P2P4V5_RHIMU</name>
<evidence type="ECO:0000313" key="1">
    <source>
        <dbReference type="EMBL" id="MBX49661.1"/>
    </source>
</evidence>
<accession>A0A2P2P4V5</accession>